<evidence type="ECO:0000313" key="3">
    <source>
        <dbReference type="Proteomes" id="UP000005580"/>
    </source>
</evidence>
<protein>
    <recommendedName>
        <fullName evidence="4">Lipoprotein</fullName>
    </recommendedName>
</protein>
<evidence type="ECO:0000256" key="1">
    <source>
        <dbReference type="SAM" id="SignalP"/>
    </source>
</evidence>
<comment type="caution">
    <text evidence="2">The sequence shown here is derived from an EMBL/GenBank/DDBJ whole genome shotgun (WGS) entry which is preliminary data.</text>
</comment>
<reference evidence="2" key="1">
    <citation type="submission" date="2011-01" db="EMBL/GenBank/DDBJ databases">
        <authorList>
            <person name="Muzny D."/>
            <person name="Qin X."/>
            <person name="Buhay C."/>
            <person name="Dugan-Rocha S."/>
            <person name="Ding Y."/>
            <person name="Chen G."/>
            <person name="Hawes A."/>
            <person name="Holder M."/>
            <person name="Jhangiani S."/>
            <person name="Johnson A."/>
            <person name="Khan Z."/>
            <person name="Li Z."/>
            <person name="Liu W."/>
            <person name="Liu X."/>
            <person name="Perez L."/>
            <person name="Shen H."/>
            <person name="Wang Q."/>
            <person name="Watt J."/>
            <person name="Xi L."/>
            <person name="Xin Y."/>
            <person name="Zhou J."/>
            <person name="Deng J."/>
            <person name="Jiang H."/>
            <person name="Liu Y."/>
            <person name="Qu J."/>
            <person name="Song X.-Z."/>
            <person name="Zhang L."/>
            <person name="Villasana D."/>
            <person name="Johnson A."/>
            <person name="Liu J."/>
            <person name="Liyanage D."/>
            <person name="Lorensuhewa L."/>
            <person name="Robinson T."/>
            <person name="Song A."/>
            <person name="Song B.-B."/>
            <person name="Dinh H."/>
            <person name="Thornton R."/>
            <person name="Coyle M."/>
            <person name="Francisco L."/>
            <person name="Jackson L."/>
            <person name="Javaid M."/>
            <person name="Korchina V."/>
            <person name="Kovar C."/>
            <person name="Mata R."/>
            <person name="Mathew T."/>
            <person name="Ngo R."/>
            <person name="Nguyen L."/>
            <person name="Nguyen N."/>
            <person name="Okwuonu G."/>
            <person name="Ongeri F."/>
            <person name="Pham C."/>
            <person name="Simmons D."/>
            <person name="Wilczek-Boney K."/>
            <person name="Hale W."/>
            <person name="Jakkamsetti A."/>
            <person name="Pham P."/>
            <person name="Ruth R."/>
            <person name="San Lucas F."/>
            <person name="Warren J."/>
            <person name="Zhang J."/>
            <person name="Zhao Z."/>
            <person name="Zhou C."/>
            <person name="Zhu D."/>
            <person name="Lee S."/>
            <person name="Bess C."/>
            <person name="Blankenburg K."/>
            <person name="Forbes L."/>
            <person name="Fu Q."/>
            <person name="Gubbala S."/>
            <person name="Hirani K."/>
            <person name="Jayaseelan J.C."/>
            <person name="Lara F."/>
            <person name="Munidasa M."/>
            <person name="Palculict T."/>
            <person name="Patil S."/>
            <person name="Pu L.-L."/>
            <person name="Saada N."/>
            <person name="Tang L."/>
            <person name="Weissenberger G."/>
            <person name="Zhu Y."/>
            <person name="Hemphill L."/>
            <person name="Shang Y."/>
            <person name="Youmans B."/>
            <person name="Ayvaz T."/>
            <person name="Ross M."/>
            <person name="Santibanez J."/>
            <person name="Aqrawi P."/>
            <person name="Gross S."/>
            <person name="Joshi V."/>
            <person name="Fowler G."/>
            <person name="Nazareth L."/>
            <person name="Reid J."/>
            <person name="Worley K."/>
            <person name="Petrosino J."/>
            <person name="Highlander S."/>
            <person name="Gibbs R."/>
        </authorList>
    </citation>
    <scope>NUCLEOTIDE SEQUENCE [LARGE SCALE GENOMIC DNA]</scope>
    <source>
        <strain evidence="2">ATCC 33269</strain>
    </source>
</reference>
<sequence length="134" mass="15373">MRYIWLIIIALAFASCAETEDNKALAMLSKIEELYNQGAYRQTLDSITSLREKYPTAIEARKKALTVWQNASLKMAQNDIAHTDSALQATLGLIPLEKNLYRANMLRAKRDSLQARYDAMCCVVRMIKMRQKQK</sequence>
<feature type="signal peptide" evidence="1">
    <location>
        <begin position="1"/>
        <end position="17"/>
    </location>
</feature>
<evidence type="ECO:0008006" key="4">
    <source>
        <dbReference type="Google" id="ProtNLM"/>
    </source>
</evidence>
<dbReference type="Proteomes" id="UP000005580">
    <property type="component" value="Unassembled WGS sequence"/>
</dbReference>
<evidence type="ECO:0000313" key="2">
    <source>
        <dbReference type="EMBL" id="EFZ37133.1"/>
    </source>
</evidence>
<keyword evidence="1" id="KW-0732">Signal</keyword>
<keyword evidence="3" id="KW-1185">Reference proteome</keyword>
<dbReference type="RefSeq" id="WP_004368461.1">
    <property type="nucleotide sequence ID" value="NZ_GL833118.1"/>
</dbReference>
<gene>
    <name evidence="2" type="ORF">HMPREF0663_11191</name>
</gene>
<dbReference type="HOGENOM" id="CLU_131500_0_0_10"/>
<dbReference type="PROSITE" id="PS51257">
    <property type="entry name" value="PROKAR_LIPOPROTEIN"/>
    <property type="match status" value="1"/>
</dbReference>
<accession>E7RPU0</accession>
<feature type="chain" id="PRO_5003221462" description="Lipoprotein" evidence="1">
    <location>
        <begin position="18"/>
        <end position="134"/>
    </location>
</feature>
<organism evidence="2 3">
    <name type="scientific">Hoylesella oralis ATCC 33269</name>
    <dbReference type="NCBI Taxonomy" id="873533"/>
    <lineage>
        <taxon>Bacteria</taxon>
        <taxon>Pseudomonadati</taxon>
        <taxon>Bacteroidota</taxon>
        <taxon>Bacteroidia</taxon>
        <taxon>Bacteroidales</taxon>
        <taxon>Prevotellaceae</taxon>
        <taxon>Hoylesella</taxon>
    </lineage>
</organism>
<dbReference type="AlphaFoldDB" id="E7RPU0"/>
<name>E7RPU0_9BACT</name>
<dbReference type="STRING" id="28134.SAMN05444288_1683"/>
<proteinExistence type="predicted"/>
<dbReference type="EMBL" id="AEPE02000004">
    <property type="protein sequence ID" value="EFZ37133.1"/>
    <property type="molecule type" value="Genomic_DNA"/>
</dbReference>